<feature type="non-terminal residue" evidence="3">
    <location>
        <position position="258"/>
    </location>
</feature>
<sequence length="258" mass="27846">AAELEFRASLSGSLGRPPRLSSSFRRGVTASDRSAVSASSCESSSSSESSRRSLLLGSQPEAKGKDTERSTSSTCSSSHTPRSFAAFMGDLRTFVGEASTEEAAEATSGGGTIKSAELRLQVASLRRELDEQRFARSRAEAEAKSLSAEVERLGEDREDTLRRLRSAERATMASDMQVRQLLALAEREKVQSPSRRDLAAKSIEDVISSLVSLELRQLSSLPSQERAAAKRKLLLRWHPDKNVGSGGGCSDLANRVVQ</sequence>
<feature type="compositionally biased region" description="Low complexity" evidence="2">
    <location>
        <begin position="30"/>
        <end position="58"/>
    </location>
</feature>
<feature type="region of interest" description="Disordered" evidence="2">
    <location>
        <begin position="1"/>
        <end position="82"/>
    </location>
</feature>
<evidence type="ECO:0000313" key="3">
    <source>
        <dbReference type="EMBL" id="CAE8740094.1"/>
    </source>
</evidence>
<dbReference type="Gene3D" id="1.10.287.110">
    <property type="entry name" value="DnaJ domain"/>
    <property type="match status" value="1"/>
</dbReference>
<keyword evidence="1" id="KW-0175">Coiled coil</keyword>
<proteinExistence type="predicted"/>
<dbReference type="InterPro" id="IPR036869">
    <property type="entry name" value="J_dom_sf"/>
</dbReference>
<evidence type="ECO:0000256" key="2">
    <source>
        <dbReference type="SAM" id="MobiDB-lite"/>
    </source>
</evidence>
<comment type="caution">
    <text evidence="3">The sequence shown here is derived from an EMBL/GenBank/DDBJ whole genome shotgun (WGS) entry which is preliminary data.</text>
</comment>
<accession>A0A813M0D6</accession>
<reference evidence="3" key="1">
    <citation type="submission" date="2021-02" db="EMBL/GenBank/DDBJ databases">
        <authorList>
            <person name="Dougan E. K."/>
            <person name="Rhodes N."/>
            <person name="Thang M."/>
            <person name="Chan C."/>
        </authorList>
    </citation>
    <scope>NUCLEOTIDE SEQUENCE</scope>
</reference>
<evidence type="ECO:0000256" key="1">
    <source>
        <dbReference type="SAM" id="Coils"/>
    </source>
</evidence>
<organism evidence="3 4">
    <name type="scientific">Polarella glacialis</name>
    <name type="common">Dinoflagellate</name>
    <dbReference type="NCBI Taxonomy" id="89957"/>
    <lineage>
        <taxon>Eukaryota</taxon>
        <taxon>Sar</taxon>
        <taxon>Alveolata</taxon>
        <taxon>Dinophyceae</taxon>
        <taxon>Suessiales</taxon>
        <taxon>Suessiaceae</taxon>
        <taxon>Polarella</taxon>
    </lineage>
</organism>
<name>A0A813M0D6_POLGL</name>
<evidence type="ECO:0000313" key="4">
    <source>
        <dbReference type="Proteomes" id="UP000626109"/>
    </source>
</evidence>
<gene>
    <name evidence="3" type="ORF">PGLA2088_LOCUS49878</name>
</gene>
<protein>
    <recommendedName>
        <fullName evidence="5">J domain-containing protein</fullName>
    </recommendedName>
</protein>
<dbReference type="Proteomes" id="UP000626109">
    <property type="component" value="Unassembled WGS sequence"/>
</dbReference>
<dbReference type="EMBL" id="CAJNNW010037206">
    <property type="protein sequence ID" value="CAE8740094.1"/>
    <property type="molecule type" value="Genomic_DNA"/>
</dbReference>
<feature type="compositionally biased region" description="Low complexity" evidence="2">
    <location>
        <begin position="70"/>
        <end position="82"/>
    </location>
</feature>
<dbReference type="Gene3D" id="1.20.5.1700">
    <property type="match status" value="1"/>
</dbReference>
<evidence type="ECO:0008006" key="5">
    <source>
        <dbReference type="Google" id="ProtNLM"/>
    </source>
</evidence>
<feature type="coiled-coil region" evidence="1">
    <location>
        <begin position="122"/>
        <end position="170"/>
    </location>
</feature>
<feature type="non-terminal residue" evidence="3">
    <location>
        <position position="1"/>
    </location>
</feature>
<dbReference type="AlphaFoldDB" id="A0A813M0D6"/>